<dbReference type="HAMAP" id="MF_01470">
    <property type="entry name" value="Cas1"/>
    <property type="match status" value="1"/>
</dbReference>
<evidence type="ECO:0000256" key="6">
    <source>
        <dbReference type="ARBA" id="ARBA00023118"/>
    </source>
</evidence>
<dbReference type="GO" id="GO:0016787">
    <property type="term" value="F:hydrolase activity"/>
    <property type="evidence" value="ECO:0007669"/>
    <property type="project" value="UniProtKB-KW"/>
</dbReference>
<evidence type="ECO:0000256" key="1">
    <source>
        <dbReference type="ARBA" id="ARBA00022722"/>
    </source>
</evidence>
<dbReference type="Gene3D" id="1.20.120.920">
    <property type="entry name" value="CRISPR-associated endonuclease Cas1, C-terminal domain"/>
    <property type="match status" value="1"/>
</dbReference>
<evidence type="ECO:0000313" key="11">
    <source>
        <dbReference type="Proteomes" id="UP000187464"/>
    </source>
</evidence>
<comment type="cofactor">
    <cofactor evidence="9">
        <name>Mg(2+)</name>
        <dbReference type="ChEBI" id="CHEBI:18420"/>
    </cofactor>
    <cofactor evidence="9">
        <name>Mn(2+)</name>
        <dbReference type="ChEBI" id="CHEBI:29035"/>
    </cofactor>
</comment>
<dbReference type="InterPro" id="IPR019858">
    <property type="entry name" value="CRISPR-assoc_Cas1_HMARI/TNEAP"/>
</dbReference>
<dbReference type="InterPro" id="IPR002729">
    <property type="entry name" value="CRISPR-assoc_Cas1"/>
</dbReference>
<dbReference type="GO" id="GO:0004520">
    <property type="term" value="F:DNA endonuclease activity"/>
    <property type="evidence" value="ECO:0007669"/>
    <property type="project" value="InterPro"/>
</dbReference>
<name>A0A1R3T9D6_9BACT</name>
<dbReference type="KEGG" id="psac:PSM36_1757"/>
<dbReference type="CDD" id="cd09722">
    <property type="entry name" value="Cas1_I-B"/>
    <property type="match status" value="1"/>
</dbReference>
<reference evidence="10 11" key="1">
    <citation type="submission" date="2016-08" db="EMBL/GenBank/DDBJ databases">
        <authorList>
            <person name="Seilhamer J.J."/>
        </authorList>
    </citation>
    <scope>NUCLEOTIDE SEQUENCE [LARGE SCALE GENOMIC DNA]</scope>
    <source>
        <strain evidence="10">M3/6</strain>
    </source>
</reference>
<keyword evidence="7 9" id="KW-0238">DNA-binding</keyword>
<dbReference type="GO" id="GO:0003677">
    <property type="term" value="F:DNA binding"/>
    <property type="evidence" value="ECO:0007669"/>
    <property type="project" value="UniProtKB-KW"/>
</dbReference>
<comment type="function">
    <text evidence="9">CRISPR (clustered regularly interspaced short palindromic repeat), is an adaptive immune system that provides protection against mobile genetic elements (viruses, transposable elements and conjugative plasmids). CRISPR clusters contain spacers, sequences complementary to antecedent mobile elements, and target invading nucleic acids. CRISPR clusters are transcribed and processed into CRISPR RNA (crRNA). Acts as a dsDNA endonuclease. Involved in the integration of spacer DNA into the CRISPR cassette.</text>
</comment>
<keyword evidence="2 9" id="KW-0479">Metal-binding</keyword>
<dbReference type="Proteomes" id="UP000187464">
    <property type="component" value="Chromosome I"/>
</dbReference>
<evidence type="ECO:0000256" key="5">
    <source>
        <dbReference type="ARBA" id="ARBA00022842"/>
    </source>
</evidence>
<feature type="binding site" evidence="9">
    <location>
        <position position="231"/>
    </location>
    <ligand>
        <name>Mn(2+)</name>
        <dbReference type="ChEBI" id="CHEBI:29035"/>
    </ligand>
</feature>
<dbReference type="AlphaFoldDB" id="A0A1R3T9D6"/>
<evidence type="ECO:0000256" key="8">
    <source>
        <dbReference type="ARBA" id="ARBA00023211"/>
    </source>
</evidence>
<dbReference type="NCBIfam" id="TIGR00287">
    <property type="entry name" value="cas1"/>
    <property type="match status" value="1"/>
</dbReference>
<evidence type="ECO:0000256" key="9">
    <source>
        <dbReference type="HAMAP-Rule" id="MF_01470"/>
    </source>
</evidence>
<dbReference type="EMBL" id="LT605205">
    <property type="protein sequence ID" value="SCD20575.1"/>
    <property type="molecule type" value="Genomic_DNA"/>
</dbReference>
<organism evidence="10 11">
    <name type="scientific">Proteiniphilum saccharofermentans</name>
    <dbReference type="NCBI Taxonomy" id="1642647"/>
    <lineage>
        <taxon>Bacteria</taxon>
        <taxon>Pseudomonadati</taxon>
        <taxon>Bacteroidota</taxon>
        <taxon>Bacteroidia</taxon>
        <taxon>Bacteroidales</taxon>
        <taxon>Dysgonomonadaceae</taxon>
        <taxon>Proteiniphilum</taxon>
    </lineage>
</organism>
<protein>
    <recommendedName>
        <fullName evidence="9">CRISPR-associated endonuclease Cas1</fullName>
        <ecNumber evidence="9">3.1.-.-</ecNumber>
    </recommendedName>
</protein>
<dbReference type="EC" id="3.1.-.-" evidence="9"/>
<dbReference type="GO" id="GO:0046872">
    <property type="term" value="F:metal ion binding"/>
    <property type="evidence" value="ECO:0007669"/>
    <property type="project" value="UniProtKB-UniRule"/>
</dbReference>
<dbReference type="PANTHER" id="PTHR43219">
    <property type="entry name" value="CRISPR-ASSOCIATED ENDONUCLEASE CAS1"/>
    <property type="match status" value="1"/>
</dbReference>
<keyword evidence="4 9" id="KW-0378">Hydrolase</keyword>
<feature type="binding site" evidence="9">
    <location>
        <position position="167"/>
    </location>
    <ligand>
        <name>Mn(2+)</name>
        <dbReference type="ChEBI" id="CHEBI:29035"/>
    </ligand>
</feature>
<dbReference type="InterPro" id="IPR042211">
    <property type="entry name" value="CRISPR-assoc_Cas1_N"/>
</dbReference>
<keyword evidence="3 9" id="KW-0255">Endonuclease</keyword>
<keyword evidence="1 9" id="KW-0540">Nuclease</keyword>
<dbReference type="RefSeq" id="WP_076930578.1">
    <property type="nucleotide sequence ID" value="NZ_LT605205.1"/>
</dbReference>
<evidence type="ECO:0000256" key="4">
    <source>
        <dbReference type="ARBA" id="ARBA00022801"/>
    </source>
</evidence>
<dbReference type="GO" id="GO:0051607">
    <property type="term" value="P:defense response to virus"/>
    <property type="evidence" value="ECO:0007669"/>
    <property type="project" value="UniProtKB-UniRule"/>
</dbReference>
<dbReference type="PANTHER" id="PTHR43219:SF1">
    <property type="entry name" value="CRISPR-ASSOCIATED ENDONUCLEASE CAS1"/>
    <property type="match status" value="1"/>
</dbReference>
<dbReference type="STRING" id="1642647.PSM36_1757"/>
<accession>A0A1R3T9D6</accession>
<comment type="similarity">
    <text evidence="9">Belongs to the CRISPR-associated endonuclease Cas1 family.</text>
</comment>
<evidence type="ECO:0000313" key="10">
    <source>
        <dbReference type="EMBL" id="SCD20575.1"/>
    </source>
</evidence>
<comment type="subunit">
    <text evidence="9">Homodimer, forms a heterotetramer with a Cas2 homodimer.</text>
</comment>
<dbReference type="InterPro" id="IPR042206">
    <property type="entry name" value="CRISPR-assoc_Cas1_C"/>
</dbReference>
<keyword evidence="11" id="KW-1185">Reference proteome</keyword>
<proteinExistence type="inferred from homology"/>
<dbReference type="GO" id="GO:0043571">
    <property type="term" value="P:maintenance of CRISPR repeat elements"/>
    <property type="evidence" value="ECO:0007669"/>
    <property type="project" value="UniProtKB-UniRule"/>
</dbReference>
<evidence type="ECO:0000256" key="7">
    <source>
        <dbReference type="ARBA" id="ARBA00023125"/>
    </source>
</evidence>
<dbReference type="NCBIfam" id="TIGR03641">
    <property type="entry name" value="cas1_HMARI"/>
    <property type="match status" value="1"/>
</dbReference>
<sequence>MKKTYYLFNPGLLERKDNTLKFTPYEEDGNGEMFHPGQPRYLPVEDIAEFYVFGSLQAKSSLFNFLGQKDIALHFFDYYENYTGSFMPRDNLLSGKMLLAQTSAYQNKKKRIEIARKFIEGAAFNMIKNLRYYNIRGKDLDGVIEKIDEYSSQIVHSTAVDELMGIEGNIRQTYYDGFDLIINDFSMEGRSKQPPRNEVNALISFGNMMCYSQCLRAIHQTQLNPTISYLHTPGERRYSLSLDITEIFKPILVDRVIFKLLNKRELQEKHFDHKLNRCLLNPSGKKIFVKAFEERLTETIQHRSLKRKVSYRHLMKLECYKLSKHLLSIEEYKPFKMWW</sequence>
<dbReference type="Gene3D" id="3.100.10.20">
    <property type="entry name" value="CRISPR-associated endonuclease Cas1, N-terminal domain"/>
    <property type="match status" value="1"/>
</dbReference>
<evidence type="ECO:0000256" key="2">
    <source>
        <dbReference type="ARBA" id="ARBA00022723"/>
    </source>
</evidence>
<dbReference type="Pfam" id="PF01867">
    <property type="entry name" value="Cas_Cas1"/>
    <property type="match status" value="1"/>
</dbReference>
<keyword evidence="8 9" id="KW-0464">Manganese</keyword>
<keyword evidence="5 9" id="KW-0460">Magnesium</keyword>
<gene>
    <name evidence="9 10" type="primary">cas1</name>
    <name evidence="10" type="ORF">PSM36_1757</name>
</gene>
<evidence type="ECO:0000256" key="3">
    <source>
        <dbReference type="ARBA" id="ARBA00022759"/>
    </source>
</evidence>
<feature type="binding site" evidence="9">
    <location>
        <position position="246"/>
    </location>
    <ligand>
        <name>Mn(2+)</name>
        <dbReference type="ChEBI" id="CHEBI:29035"/>
    </ligand>
</feature>
<keyword evidence="6 9" id="KW-0051">Antiviral defense</keyword>